<reference evidence="1" key="1">
    <citation type="submission" date="2022-01" db="EMBL/GenBank/DDBJ databases">
        <authorList>
            <person name="King R."/>
        </authorList>
    </citation>
    <scope>NUCLEOTIDE SEQUENCE</scope>
</reference>
<dbReference type="Proteomes" id="UP001153620">
    <property type="component" value="Chromosome 2"/>
</dbReference>
<dbReference type="AlphaFoldDB" id="A0A9N9RNS2"/>
<sequence>MKLKGNTIDMSCYRFLIGVIAIDWKLKCEEFLMRICKTTMA</sequence>
<reference evidence="1" key="2">
    <citation type="submission" date="2022-10" db="EMBL/GenBank/DDBJ databases">
        <authorList>
            <consortium name="ENA_rothamsted_submissions"/>
            <consortium name="culmorum"/>
            <person name="King R."/>
        </authorList>
    </citation>
    <scope>NUCLEOTIDE SEQUENCE</scope>
</reference>
<gene>
    <name evidence="1" type="ORF">CHIRRI_LOCUS4807</name>
</gene>
<name>A0A9N9RNS2_9DIPT</name>
<keyword evidence="2" id="KW-1185">Reference proteome</keyword>
<dbReference type="EMBL" id="OU895878">
    <property type="protein sequence ID" value="CAG9801887.1"/>
    <property type="molecule type" value="Genomic_DNA"/>
</dbReference>
<organism evidence="1 2">
    <name type="scientific">Chironomus riparius</name>
    <dbReference type="NCBI Taxonomy" id="315576"/>
    <lineage>
        <taxon>Eukaryota</taxon>
        <taxon>Metazoa</taxon>
        <taxon>Ecdysozoa</taxon>
        <taxon>Arthropoda</taxon>
        <taxon>Hexapoda</taxon>
        <taxon>Insecta</taxon>
        <taxon>Pterygota</taxon>
        <taxon>Neoptera</taxon>
        <taxon>Endopterygota</taxon>
        <taxon>Diptera</taxon>
        <taxon>Nematocera</taxon>
        <taxon>Chironomoidea</taxon>
        <taxon>Chironomidae</taxon>
        <taxon>Chironominae</taxon>
        <taxon>Chironomus</taxon>
    </lineage>
</organism>
<proteinExistence type="predicted"/>
<evidence type="ECO:0000313" key="1">
    <source>
        <dbReference type="EMBL" id="CAG9801887.1"/>
    </source>
</evidence>
<accession>A0A9N9RNS2</accession>
<protein>
    <submittedName>
        <fullName evidence="1">Uncharacterized protein</fullName>
    </submittedName>
</protein>
<evidence type="ECO:0000313" key="2">
    <source>
        <dbReference type="Proteomes" id="UP001153620"/>
    </source>
</evidence>